<keyword evidence="2" id="KW-0227">DNA damage</keyword>
<keyword evidence="9" id="KW-0732">Signal</keyword>
<evidence type="ECO:0000259" key="10">
    <source>
        <dbReference type="PROSITE" id="PS51192"/>
    </source>
</evidence>
<dbReference type="SUPFAM" id="SSF50249">
    <property type="entry name" value="Nucleic acid-binding proteins"/>
    <property type="match status" value="1"/>
</dbReference>
<feature type="region of interest" description="Disordered" evidence="8">
    <location>
        <begin position="57"/>
        <end position="84"/>
    </location>
</feature>
<dbReference type="STRING" id="1169540.A0A0G4GY93"/>
<dbReference type="GO" id="GO:0006281">
    <property type="term" value="P:DNA repair"/>
    <property type="evidence" value="ECO:0007669"/>
    <property type="project" value="UniProtKB-KW"/>
</dbReference>
<proteinExistence type="predicted"/>
<dbReference type="Gene3D" id="3.40.50.300">
    <property type="entry name" value="P-loop containing nucleotide triphosphate hydrolases"/>
    <property type="match status" value="2"/>
</dbReference>
<dbReference type="InterPro" id="IPR014001">
    <property type="entry name" value="Helicase_ATP-bd"/>
</dbReference>
<feature type="chain" id="PRO_5005191338" evidence="9">
    <location>
        <begin position="19"/>
        <end position="875"/>
    </location>
</feature>
<dbReference type="SUPFAM" id="SSF52540">
    <property type="entry name" value="P-loop containing nucleoside triphosphate hydrolases"/>
    <property type="match status" value="2"/>
</dbReference>
<dbReference type="OrthoDB" id="447535at2759"/>
<gene>
    <name evidence="12" type="ORF">Vbra_19064</name>
</gene>
<evidence type="ECO:0000256" key="2">
    <source>
        <dbReference type="ARBA" id="ARBA00022763"/>
    </source>
</evidence>
<dbReference type="InterPro" id="IPR011545">
    <property type="entry name" value="DEAD/DEAH_box_helicase_dom"/>
</dbReference>
<dbReference type="PANTHER" id="PTHR47964">
    <property type="entry name" value="ATP-DEPENDENT DNA HELICASE HOMOLOG RECG, CHLOROPLASTIC"/>
    <property type="match status" value="1"/>
</dbReference>
<dbReference type="GO" id="GO:0005524">
    <property type="term" value="F:ATP binding"/>
    <property type="evidence" value="ECO:0007669"/>
    <property type="project" value="UniProtKB-KW"/>
</dbReference>
<dbReference type="Proteomes" id="UP000041254">
    <property type="component" value="Unassembled WGS sequence"/>
</dbReference>
<evidence type="ECO:0000256" key="6">
    <source>
        <dbReference type="ARBA" id="ARBA00023125"/>
    </source>
</evidence>
<dbReference type="AlphaFoldDB" id="A0A0G4GY93"/>
<dbReference type="PROSITE" id="PS51192">
    <property type="entry name" value="HELICASE_ATP_BIND_1"/>
    <property type="match status" value="1"/>
</dbReference>
<keyword evidence="7" id="KW-0234">DNA repair</keyword>
<dbReference type="EMBL" id="CDMY01000878">
    <property type="protein sequence ID" value="CEM36098.1"/>
    <property type="molecule type" value="Genomic_DNA"/>
</dbReference>
<keyword evidence="5" id="KW-0067">ATP-binding</keyword>
<evidence type="ECO:0000259" key="11">
    <source>
        <dbReference type="PROSITE" id="PS51194"/>
    </source>
</evidence>
<name>A0A0G4GY93_VITBC</name>
<dbReference type="InParanoid" id="A0A0G4GY93"/>
<keyword evidence="6" id="KW-0238">DNA-binding</keyword>
<dbReference type="Pfam" id="PF00271">
    <property type="entry name" value="Helicase_C"/>
    <property type="match status" value="1"/>
</dbReference>
<dbReference type="SMART" id="SM00490">
    <property type="entry name" value="HELICc"/>
    <property type="match status" value="1"/>
</dbReference>
<dbReference type="InterPro" id="IPR012340">
    <property type="entry name" value="NA-bd_OB-fold"/>
</dbReference>
<dbReference type="InterPro" id="IPR001650">
    <property type="entry name" value="Helicase_C-like"/>
</dbReference>
<evidence type="ECO:0000256" key="9">
    <source>
        <dbReference type="SAM" id="SignalP"/>
    </source>
</evidence>
<dbReference type="InterPro" id="IPR033454">
    <property type="entry name" value="RecG_wedge"/>
</dbReference>
<evidence type="ECO:0000256" key="7">
    <source>
        <dbReference type="ARBA" id="ARBA00023204"/>
    </source>
</evidence>
<dbReference type="PhylomeDB" id="A0A0G4GY93"/>
<dbReference type="CDD" id="cd17992">
    <property type="entry name" value="DEXHc_RecG"/>
    <property type="match status" value="1"/>
</dbReference>
<evidence type="ECO:0000313" key="13">
    <source>
        <dbReference type="Proteomes" id="UP000041254"/>
    </source>
</evidence>
<dbReference type="GO" id="GO:0016787">
    <property type="term" value="F:hydrolase activity"/>
    <property type="evidence" value="ECO:0007669"/>
    <property type="project" value="UniProtKB-KW"/>
</dbReference>
<dbReference type="SMART" id="SM00487">
    <property type="entry name" value="DEXDc"/>
    <property type="match status" value="1"/>
</dbReference>
<dbReference type="Pfam" id="PF00270">
    <property type="entry name" value="DEAD"/>
    <property type="match status" value="1"/>
</dbReference>
<dbReference type="CDD" id="cd04488">
    <property type="entry name" value="RecG_wedge_OBF"/>
    <property type="match status" value="1"/>
</dbReference>
<accession>A0A0G4GY93</accession>
<reference evidence="12 13" key="1">
    <citation type="submission" date="2014-11" db="EMBL/GenBank/DDBJ databases">
        <authorList>
            <person name="Zhu J."/>
            <person name="Qi W."/>
            <person name="Song R."/>
        </authorList>
    </citation>
    <scope>NUCLEOTIDE SEQUENCE [LARGE SCALE GENOMIC DNA]</scope>
</reference>
<feature type="domain" description="Helicase C-terminal" evidence="11">
    <location>
        <begin position="634"/>
        <end position="801"/>
    </location>
</feature>
<evidence type="ECO:0000313" key="12">
    <source>
        <dbReference type="EMBL" id="CEM36098.1"/>
    </source>
</evidence>
<dbReference type="InterPro" id="IPR047112">
    <property type="entry name" value="RecG/Mfd"/>
</dbReference>
<dbReference type="PROSITE" id="PS51194">
    <property type="entry name" value="HELICASE_CTER"/>
    <property type="match status" value="1"/>
</dbReference>
<dbReference type="InterPro" id="IPR027417">
    <property type="entry name" value="P-loop_NTPase"/>
</dbReference>
<dbReference type="GO" id="GO:0003677">
    <property type="term" value="F:DNA binding"/>
    <property type="evidence" value="ECO:0007669"/>
    <property type="project" value="UniProtKB-KW"/>
</dbReference>
<protein>
    <submittedName>
        <fullName evidence="12">Uncharacterized protein</fullName>
    </submittedName>
</protein>
<evidence type="ECO:0000256" key="5">
    <source>
        <dbReference type="ARBA" id="ARBA00022840"/>
    </source>
</evidence>
<dbReference type="Pfam" id="PF17191">
    <property type="entry name" value="RecG_wedge"/>
    <property type="match status" value="1"/>
</dbReference>
<feature type="signal peptide" evidence="9">
    <location>
        <begin position="1"/>
        <end position="18"/>
    </location>
</feature>
<dbReference type="VEuPathDB" id="CryptoDB:Vbra_19064"/>
<sequence length="875" mass="96899">MLLLVVVCFTSMVVLSAAHQLAFTSLVALRGRHGPHPHDNRQRRRHLSHRDALQPRLSAALKEPPARPVASRPRVDTTEGGGGRRPFDGVRLEWLPLAEARKVLLQSNEGVSLRDLSRISVTRLKGISSKRQMVLAEANVHSISDLLLFFPRRYVDREDVSSIKTLLPSRRRPSTPKERAADDAALEREVTVCGEIASMSHFKARTGTRITKVVVKDEAGGRLSAVWFNQEFRAAQLRKGMVVALGGKVERRKGGLEMRTPDVQVIFDPFNAPPPSSDPSAPPPVPPGTTIQALSAAINQPSDDNDDASPATGFTGRVVPLYGGVGGIPPKILLSVMQQALEAFPVVREALPQRLIEERKLIGRGEAVRRLHFPQSVEEVPEARRRLYYDSLLRMQLAVLHRREAISRRWPGVANTGGDGSMMRRFLESLPFNLTNAQRRVLDEVTTDMAADHPMHRLLQGDVGAGKTVVAVGALLQAVGSGRQGAVLAPTENLAGQHYLTLRRLCAPMGIRIELLTSDSPDRQDTIEGLKTGLVDIVVGTHALLEDTVHYYKLGLVVVDEQHRFGVNQRVVLRVKGQLAGGCTPDVLLMTATPIPRTQVMTQYGDLLESRLDEMPPGRREVATEVIDKADNHTMASVYERLRQEVSEGRQGYWVCPLVNVSERIEARAAIEEHARLQQLLPEIRFGLMHGQMRPSHKEAVMEEFRQRRVDILVATTVIEVGIDIPSASIMVVDDAHRFGLCQLHQLRGRVGRSTDPASCLLLTQFTDQDGAENLTVKARRRFAVMCATYDGFVLAEEDLTIRGEGTVFGTAQHGESDLRPPPGVDPPEERELLHMAYQDARRIMGGEFGVEGQEVVEEARDLIDRRKADWLLKA</sequence>
<keyword evidence="3" id="KW-0378">Hydrolase</keyword>
<feature type="domain" description="Helicase ATP-binding" evidence="10">
    <location>
        <begin position="448"/>
        <end position="612"/>
    </location>
</feature>
<dbReference type="Gene3D" id="2.40.50.140">
    <property type="entry name" value="Nucleic acid-binding proteins"/>
    <property type="match status" value="1"/>
</dbReference>
<dbReference type="PANTHER" id="PTHR47964:SF1">
    <property type="entry name" value="ATP-DEPENDENT DNA HELICASE HOMOLOG RECG, CHLOROPLASTIC"/>
    <property type="match status" value="1"/>
</dbReference>
<dbReference type="GO" id="GO:0003678">
    <property type="term" value="F:DNA helicase activity"/>
    <property type="evidence" value="ECO:0007669"/>
    <property type="project" value="TreeGrafter"/>
</dbReference>
<evidence type="ECO:0000256" key="4">
    <source>
        <dbReference type="ARBA" id="ARBA00022806"/>
    </source>
</evidence>
<evidence type="ECO:0000256" key="1">
    <source>
        <dbReference type="ARBA" id="ARBA00022741"/>
    </source>
</evidence>
<organism evidence="12 13">
    <name type="scientific">Vitrella brassicaformis (strain CCMP3155)</name>
    <dbReference type="NCBI Taxonomy" id="1169540"/>
    <lineage>
        <taxon>Eukaryota</taxon>
        <taxon>Sar</taxon>
        <taxon>Alveolata</taxon>
        <taxon>Colpodellida</taxon>
        <taxon>Vitrellaceae</taxon>
        <taxon>Vitrella</taxon>
    </lineage>
</organism>
<evidence type="ECO:0000256" key="3">
    <source>
        <dbReference type="ARBA" id="ARBA00022801"/>
    </source>
</evidence>
<keyword evidence="13" id="KW-1185">Reference proteome</keyword>
<keyword evidence="4" id="KW-0347">Helicase</keyword>
<evidence type="ECO:0000256" key="8">
    <source>
        <dbReference type="SAM" id="MobiDB-lite"/>
    </source>
</evidence>
<keyword evidence="1" id="KW-0547">Nucleotide-binding</keyword>